<dbReference type="EC" id="6.3.4.4" evidence="14"/>
<feature type="signal peptide" evidence="11">
    <location>
        <begin position="1"/>
        <end position="21"/>
    </location>
</feature>
<dbReference type="InterPro" id="IPR000531">
    <property type="entry name" value="Beta-barrel_TonB"/>
</dbReference>
<dbReference type="GO" id="GO:0009279">
    <property type="term" value="C:cell outer membrane"/>
    <property type="evidence" value="ECO:0007669"/>
    <property type="project" value="UniProtKB-SubCell"/>
</dbReference>
<dbReference type="PANTHER" id="PTHR30069:SF40">
    <property type="entry name" value="TONB-DEPENDENT RECEPTOR NMB0964-RELATED"/>
    <property type="match status" value="1"/>
</dbReference>
<comment type="similarity">
    <text evidence="8 9">Belongs to the TonB-dependent receptor family.</text>
</comment>
<comment type="subcellular location">
    <subcellularLocation>
        <location evidence="1 8">Cell outer membrane</location>
        <topology evidence="1 8">Multi-pass membrane protein</topology>
    </subcellularLocation>
</comment>
<feature type="domain" description="TonB-dependent receptor plug" evidence="13">
    <location>
        <begin position="41"/>
        <end position="144"/>
    </location>
</feature>
<feature type="region of interest" description="Disordered" evidence="10">
    <location>
        <begin position="258"/>
        <end position="303"/>
    </location>
</feature>
<keyword evidence="15" id="KW-1185">Reference proteome</keyword>
<feature type="chain" id="PRO_5004637189" evidence="11">
    <location>
        <begin position="22"/>
        <end position="715"/>
    </location>
</feature>
<dbReference type="EMBL" id="AWXE01000004">
    <property type="protein sequence ID" value="ERL46161.1"/>
    <property type="molecule type" value="Genomic_DNA"/>
</dbReference>
<keyword evidence="7 8" id="KW-0998">Cell outer membrane</keyword>
<dbReference type="PROSITE" id="PS52016">
    <property type="entry name" value="TONB_DEPENDENT_REC_3"/>
    <property type="match status" value="1"/>
</dbReference>
<evidence type="ECO:0000259" key="13">
    <source>
        <dbReference type="Pfam" id="PF07715"/>
    </source>
</evidence>
<evidence type="ECO:0000313" key="15">
    <source>
        <dbReference type="Proteomes" id="UP000016762"/>
    </source>
</evidence>
<comment type="caution">
    <text evidence="14">The sequence shown here is derived from an EMBL/GenBank/DDBJ whole genome shotgun (WGS) entry which is preliminary data.</text>
</comment>
<feature type="domain" description="TonB-dependent receptor-like beta-barrel" evidence="12">
    <location>
        <begin position="237"/>
        <end position="683"/>
    </location>
</feature>
<feature type="compositionally biased region" description="Polar residues" evidence="10">
    <location>
        <begin position="222"/>
        <end position="232"/>
    </location>
</feature>
<feature type="region of interest" description="Disordered" evidence="10">
    <location>
        <begin position="384"/>
        <end position="405"/>
    </location>
</feature>
<evidence type="ECO:0000256" key="7">
    <source>
        <dbReference type="ARBA" id="ARBA00023237"/>
    </source>
</evidence>
<keyword evidence="6 8" id="KW-0472">Membrane</keyword>
<keyword evidence="2 8" id="KW-0813">Transport</keyword>
<dbReference type="PANTHER" id="PTHR30069">
    <property type="entry name" value="TONB-DEPENDENT OUTER MEMBRANE RECEPTOR"/>
    <property type="match status" value="1"/>
</dbReference>
<reference evidence="14 15" key="1">
    <citation type="journal article" date="2014" name="FEMS Microbiol. Ecol.">
        <title>Genomic differentiation among two strains of the PS1 clade isolated from geographically separated marine habitats.</title>
        <authorList>
            <person name="Jimenez-Infante F."/>
            <person name="Ngugi D.K."/>
            <person name="Alam I."/>
            <person name="Rashid M."/>
            <person name="Baalawi W."/>
            <person name="Kamau A.A."/>
            <person name="Bajic V.B."/>
            <person name="Stingl U."/>
        </authorList>
    </citation>
    <scope>NUCLEOTIDE SEQUENCE [LARGE SCALE GENOMIC DNA]</scope>
    <source>
        <strain evidence="14 15">RS24</strain>
    </source>
</reference>
<keyword evidence="11" id="KW-0732">Signal</keyword>
<sequence length="715" mass="78659">MKAFKWAVALLVTFVFGTSLSAQEIDEVVVYSNPYKKSIDKVISTVDILDQDEISSSSDLSLGSLLAKLPGLDSSGYGPSVGQPIIRGLGGFRIGVLNNGMSTGDIAYTGDDHSNGVPIHNLERIEVLKGPASLRYGPYSSSGVVNSFNKLMASGENETSLTLGYGDSADENSASLFTRMGNFAFSAYYEDADNMRIPTHAESVAQLQSEGEEIPADRSQDAENTFGENQGISFGGNFGNDRTTLSFLIAADDKTYGVPGHSHGHGEDHDGDDHDGDDHDGDDHDGDDHDGEEHGEEESVQIDSEHRTFQARLSHDLSGNLFNSIRADLSHSSFEQEEMEGAETGIQYEQDESNFRLEASANLGNWQTTFGSNYRDMDLKVISESHDEGDGDGDGDGHGHGQYLPESDRSEIGLFFLSQLENESWLIELAGRYDSIEQEAFREEHDDDDDDEGDHGDEDHESHGTIDHNLTNLSVGLAKKFNGGLLFGGSLSHSERAPSQVELFAGGKHVAAQRDEFGDEDLNKEKSFSTEIYLRKKWGDSSLRLAIFENDYEDFIYLQRRAGSEDEFDFLQQDAEISGLEFSYDTSVNFSEYKLSTSLRYSLIEGELDNGSNLPRIPPEKLMLGLSSKVGEVLYKVDFTHNSKQDDIGLNELPTDSFTQVDFGAEWTPSSINGLKVSALIRNATDEEIRRHTSAIKDLVPESGRDIRLSLGFSF</sequence>
<dbReference type="eggNOG" id="COG1629">
    <property type="taxonomic scope" value="Bacteria"/>
</dbReference>
<dbReference type="Gene3D" id="2.170.130.10">
    <property type="entry name" value="TonB-dependent receptor, plug domain"/>
    <property type="match status" value="1"/>
</dbReference>
<dbReference type="SUPFAM" id="SSF56935">
    <property type="entry name" value="Porins"/>
    <property type="match status" value="1"/>
</dbReference>
<dbReference type="InterPro" id="IPR012910">
    <property type="entry name" value="Plug_dom"/>
</dbReference>
<dbReference type="InterPro" id="IPR037066">
    <property type="entry name" value="Plug_dom_sf"/>
</dbReference>
<keyword evidence="14" id="KW-0436">Ligase</keyword>
<evidence type="ECO:0000259" key="12">
    <source>
        <dbReference type="Pfam" id="PF00593"/>
    </source>
</evidence>
<feature type="region of interest" description="Disordered" evidence="10">
    <location>
        <begin position="205"/>
        <end position="237"/>
    </location>
</feature>
<dbReference type="Proteomes" id="UP000016762">
    <property type="component" value="Unassembled WGS sequence"/>
</dbReference>
<dbReference type="GO" id="GO:0044718">
    <property type="term" value="P:siderophore transmembrane transport"/>
    <property type="evidence" value="ECO:0007669"/>
    <property type="project" value="TreeGrafter"/>
</dbReference>
<evidence type="ECO:0000256" key="6">
    <source>
        <dbReference type="ARBA" id="ARBA00023136"/>
    </source>
</evidence>
<feature type="compositionally biased region" description="Acidic residues" evidence="10">
    <location>
        <begin position="445"/>
        <end position="456"/>
    </location>
</feature>
<evidence type="ECO:0000256" key="10">
    <source>
        <dbReference type="SAM" id="MobiDB-lite"/>
    </source>
</evidence>
<dbReference type="Gene3D" id="2.40.170.20">
    <property type="entry name" value="TonB-dependent receptor, beta-barrel domain"/>
    <property type="match status" value="1"/>
</dbReference>
<name>U2XTZ0_9PROT</name>
<evidence type="ECO:0000256" key="11">
    <source>
        <dbReference type="SAM" id="SignalP"/>
    </source>
</evidence>
<evidence type="ECO:0000256" key="9">
    <source>
        <dbReference type="RuleBase" id="RU003357"/>
    </source>
</evidence>
<protein>
    <submittedName>
        <fullName evidence="14">Adenylosuccinate synthetase protein</fullName>
        <ecNumber evidence="14">6.3.4.4</ecNumber>
    </submittedName>
</protein>
<dbReference type="AlphaFoldDB" id="U2XTZ0"/>
<feature type="region of interest" description="Disordered" evidence="10">
    <location>
        <begin position="442"/>
        <end position="468"/>
    </location>
</feature>
<keyword evidence="5 9" id="KW-0798">TonB box</keyword>
<feature type="compositionally biased region" description="Basic and acidic residues" evidence="10">
    <location>
        <begin position="457"/>
        <end position="466"/>
    </location>
</feature>
<evidence type="ECO:0000256" key="5">
    <source>
        <dbReference type="ARBA" id="ARBA00023077"/>
    </source>
</evidence>
<dbReference type="Pfam" id="PF00593">
    <property type="entry name" value="TonB_dep_Rec_b-barrel"/>
    <property type="match status" value="1"/>
</dbReference>
<evidence type="ECO:0000256" key="3">
    <source>
        <dbReference type="ARBA" id="ARBA00022452"/>
    </source>
</evidence>
<dbReference type="PATRIC" id="fig|1397666.3.peg.1042"/>
<keyword evidence="4 8" id="KW-0812">Transmembrane</keyword>
<dbReference type="GO" id="GO:0015344">
    <property type="term" value="F:siderophore uptake transmembrane transporter activity"/>
    <property type="evidence" value="ECO:0007669"/>
    <property type="project" value="TreeGrafter"/>
</dbReference>
<proteinExistence type="inferred from homology"/>
<keyword evidence="3 8" id="KW-1134">Transmembrane beta strand</keyword>
<accession>U2XTZ0</accession>
<gene>
    <name evidence="14" type="primary">purA</name>
    <name evidence="14" type="ORF">RS24_01154</name>
</gene>
<dbReference type="InterPro" id="IPR036942">
    <property type="entry name" value="Beta-barrel_TonB_sf"/>
</dbReference>
<evidence type="ECO:0000256" key="1">
    <source>
        <dbReference type="ARBA" id="ARBA00004571"/>
    </source>
</evidence>
<dbReference type="Pfam" id="PF07715">
    <property type="entry name" value="Plug"/>
    <property type="match status" value="1"/>
</dbReference>
<organism evidence="14 15">
    <name type="scientific">Candidatus Micropelagius thuwalensis</name>
    <dbReference type="NCBI Taxonomy" id="1397666"/>
    <lineage>
        <taxon>Bacteria</taxon>
        <taxon>Pseudomonadati</taxon>
        <taxon>Pseudomonadota</taxon>
        <taxon>Alphaproteobacteria</taxon>
        <taxon>PS1 clade</taxon>
        <taxon>Candidatus Micropelagius</taxon>
    </lineage>
</organism>
<evidence type="ECO:0000256" key="8">
    <source>
        <dbReference type="PROSITE-ProRule" id="PRU01360"/>
    </source>
</evidence>
<feature type="compositionally biased region" description="Acidic residues" evidence="10">
    <location>
        <begin position="273"/>
        <end position="300"/>
    </location>
</feature>
<evidence type="ECO:0000256" key="4">
    <source>
        <dbReference type="ARBA" id="ARBA00022692"/>
    </source>
</evidence>
<evidence type="ECO:0000256" key="2">
    <source>
        <dbReference type="ARBA" id="ARBA00022448"/>
    </source>
</evidence>
<dbReference type="InterPro" id="IPR039426">
    <property type="entry name" value="TonB-dep_rcpt-like"/>
</dbReference>
<dbReference type="STRING" id="1397666.RS24_01154"/>
<dbReference type="GO" id="GO:0004019">
    <property type="term" value="F:adenylosuccinate synthase activity"/>
    <property type="evidence" value="ECO:0007669"/>
    <property type="project" value="UniProtKB-EC"/>
</dbReference>
<evidence type="ECO:0000313" key="14">
    <source>
        <dbReference type="EMBL" id="ERL46161.1"/>
    </source>
</evidence>